<evidence type="ECO:0000313" key="2">
    <source>
        <dbReference type="RefSeq" id="XP_073931591.1"/>
    </source>
</evidence>
<proteinExistence type="predicted"/>
<protein>
    <submittedName>
        <fullName evidence="2">Uncharacterized protein</fullName>
    </submittedName>
</protein>
<dbReference type="Proteomes" id="UP001732720">
    <property type="component" value="Chromosome 6"/>
</dbReference>
<evidence type="ECO:0000313" key="1">
    <source>
        <dbReference type="Proteomes" id="UP001732720"/>
    </source>
</evidence>
<name>A0AC58MQA9_CASCN</name>
<sequence>MANATQAFSRKPPPLSWLDLGCPLRWDPAGPIRSTRLLLSLHWGWRRPRRAVRPRSARAKVPWAGITALLLGKGKLPKVLEVGGDEGHHNPAFPQGWRKACESDESGDGTRGPSDAEKGILAKKKIRAPGSLEAPGDGVWGGRWYVLSSLRFCKLQLSRMGTVPGWLSFPPTLEPWDDREGPGTWERSRAPLLSSGTSGMAPILDPKEASPNRVTVSCSLELQDPETWHCRPRTGKKPSKQASPYTHPQNDLQKEPQRWPADGAPPPAVGSLASGSGYQIRVYFGKNLRRPHPRIQTSRRRGASRDLKKKKTIFLGRLSFKSQRLKYARAPPL</sequence>
<keyword evidence="1" id="KW-1185">Reference proteome</keyword>
<reference evidence="2" key="1">
    <citation type="submission" date="2025-08" db="UniProtKB">
        <authorList>
            <consortium name="RefSeq"/>
        </authorList>
    </citation>
    <scope>IDENTIFICATION</scope>
</reference>
<organism evidence="1 2">
    <name type="scientific">Castor canadensis</name>
    <name type="common">American beaver</name>
    <dbReference type="NCBI Taxonomy" id="51338"/>
    <lineage>
        <taxon>Eukaryota</taxon>
        <taxon>Metazoa</taxon>
        <taxon>Chordata</taxon>
        <taxon>Craniata</taxon>
        <taxon>Vertebrata</taxon>
        <taxon>Euteleostomi</taxon>
        <taxon>Mammalia</taxon>
        <taxon>Eutheria</taxon>
        <taxon>Euarchontoglires</taxon>
        <taxon>Glires</taxon>
        <taxon>Rodentia</taxon>
        <taxon>Castorimorpha</taxon>
        <taxon>Castoridae</taxon>
        <taxon>Castor</taxon>
    </lineage>
</organism>
<accession>A0AC58MQA9</accession>
<dbReference type="RefSeq" id="XP_073931591.1">
    <property type="nucleotide sequence ID" value="XM_074075490.1"/>
</dbReference>
<gene>
    <name evidence="2" type="primary">LOC109694865</name>
</gene>